<dbReference type="Pfam" id="PF11915">
    <property type="entry name" value="DUF3433"/>
    <property type="match status" value="1"/>
</dbReference>
<dbReference type="AlphaFoldDB" id="A0AAJ0MJ83"/>
<gene>
    <name evidence="3" type="ORF">B0T25DRAFT_595065</name>
</gene>
<feature type="region of interest" description="Disordered" evidence="1">
    <location>
        <begin position="1"/>
        <end position="57"/>
    </location>
</feature>
<feature type="transmembrane region" description="Helical" evidence="2">
    <location>
        <begin position="304"/>
        <end position="328"/>
    </location>
</feature>
<dbReference type="EMBL" id="JAUIQD010000001">
    <property type="protein sequence ID" value="KAK3362524.1"/>
    <property type="molecule type" value="Genomic_DNA"/>
</dbReference>
<keyword evidence="2" id="KW-1133">Transmembrane helix</keyword>
<evidence type="ECO:0000256" key="1">
    <source>
        <dbReference type="SAM" id="MobiDB-lite"/>
    </source>
</evidence>
<name>A0AAJ0MJ83_9PEZI</name>
<feature type="non-terminal residue" evidence="3">
    <location>
        <position position="1"/>
    </location>
</feature>
<accession>A0AAJ0MJ83</accession>
<feature type="region of interest" description="Disordered" evidence="1">
    <location>
        <begin position="543"/>
        <end position="577"/>
    </location>
</feature>
<evidence type="ECO:0000313" key="3">
    <source>
        <dbReference type="EMBL" id="KAK3362524.1"/>
    </source>
</evidence>
<keyword evidence="2" id="KW-0812">Transmembrane</keyword>
<proteinExistence type="predicted"/>
<dbReference type="InterPro" id="IPR021840">
    <property type="entry name" value="DUF3433"/>
</dbReference>
<comment type="caution">
    <text evidence="3">The sequence shown here is derived from an EMBL/GenBank/DDBJ whole genome shotgun (WGS) entry which is preliminary data.</text>
</comment>
<feature type="compositionally biased region" description="Polar residues" evidence="1">
    <location>
        <begin position="14"/>
        <end position="57"/>
    </location>
</feature>
<organism evidence="3 4">
    <name type="scientific">Lasiosphaeria hispida</name>
    <dbReference type="NCBI Taxonomy" id="260671"/>
    <lineage>
        <taxon>Eukaryota</taxon>
        <taxon>Fungi</taxon>
        <taxon>Dikarya</taxon>
        <taxon>Ascomycota</taxon>
        <taxon>Pezizomycotina</taxon>
        <taxon>Sordariomycetes</taxon>
        <taxon>Sordariomycetidae</taxon>
        <taxon>Sordariales</taxon>
        <taxon>Lasiosphaeriaceae</taxon>
        <taxon>Lasiosphaeria</taxon>
    </lineage>
</organism>
<feature type="compositionally biased region" description="Low complexity" evidence="1">
    <location>
        <begin position="1"/>
        <end position="13"/>
    </location>
</feature>
<sequence length="577" mass="62152">ASDAQSVASASDSGTPTIQSAQASIGTTVLESGRVSTPSSPSNPATGDTGELQGTTWPTWRVPDSVLGNHTPLIAGRVFVFMLGTFYNQLFTFNPIRDMISGGVSGPDLAGGPGFGVADIGSITASVGTAFVGGAIFVDTTYCGIPPTPANLNPCPPRISTTPWVIDIITGVLVIQAVVVLYAISKWFEKPGGLSADPTTIAGVAAVMGHPEVERRFATLPAEITKAELEDVLKDDQYKLGTFITAAGVTKYGIMPVPLHERKKPKEPRKGLGWLTKLLSKLSSVLTVVRDKVTFVDSRKNARLYFDIFFGSILMALLGLTVAAVVNVDNPQKIFLAAANANGVGMKIFFAILGIMVSFYWGRLFEDTQTFAPYYPLRNGEARPSPTILLSRHTSPLCAFLPLLRNRHLAAASVAFTGLTAEFLVIALAGLPYRPGQLRSEFLFCGIGASVILFCMLVQLVMVASWRRALPHLPRRPDTIGAVMTYVAGTRMGRDFYGLEHMSTKERNESIRKMGKVYAYGWRKEEGGRVRWVVDEVIESERKSVISKSTGSHGARPSGSSRGSGDSRGFEFYGNKV</sequence>
<dbReference type="Proteomes" id="UP001275084">
    <property type="component" value="Unassembled WGS sequence"/>
</dbReference>
<keyword evidence="2" id="KW-0472">Membrane</keyword>
<dbReference type="PANTHER" id="PTHR37544:SF3">
    <property type="entry name" value="SPRAY"/>
    <property type="match status" value="1"/>
</dbReference>
<evidence type="ECO:0000256" key="2">
    <source>
        <dbReference type="SAM" id="Phobius"/>
    </source>
</evidence>
<evidence type="ECO:0000313" key="4">
    <source>
        <dbReference type="Proteomes" id="UP001275084"/>
    </source>
</evidence>
<protein>
    <submittedName>
        <fullName evidence="3">Uncharacterized protein</fullName>
    </submittedName>
</protein>
<feature type="transmembrane region" description="Helical" evidence="2">
    <location>
        <begin position="409"/>
        <end position="429"/>
    </location>
</feature>
<dbReference type="PANTHER" id="PTHR37544">
    <property type="entry name" value="SPRAY-RELATED"/>
    <property type="match status" value="1"/>
</dbReference>
<feature type="transmembrane region" description="Helical" evidence="2">
    <location>
        <begin position="441"/>
        <end position="466"/>
    </location>
</feature>
<feature type="transmembrane region" description="Helical" evidence="2">
    <location>
        <begin position="334"/>
        <end position="361"/>
    </location>
</feature>
<keyword evidence="4" id="KW-1185">Reference proteome</keyword>
<feature type="compositionally biased region" description="Low complexity" evidence="1">
    <location>
        <begin position="551"/>
        <end position="564"/>
    </location>
</feature>
<feature type="transmembrane region" description="Helical" evidence="2">
    <location>
        <begin position="164"/>
        <end position="184"/>
    </location>
</feature>
<reference evidence="3" key="2">
    <citation type="submission" date="2023-06" db="EMBL/GenBank/DDBJ databases">
        <authorList>
            <consortium name="Lawrence Berkeley National Laboratory"/>
            <person name="Haridas S."/>
            <person name="Hensen N."/>
            <person name="Bonometti L."/>
            <person name="Westerberg I."/>
            <person name="Brannstrom I.O."/>
            <person name="Guillou S."/>
            <person name="Cros-Aarteil S."/>
            <person name="Calhoun S."/>
            <person name="Kuo A."/>
            <person name="Mondo S."/>
            <person name="Pangilinan J."/>
            <person name="Riley R."/>
            <person name="Labutti K."/>
            <person name="Andreopoulos B."/>
            <person name="Lipzen A."/>
            <person name="Chen C."/>
            <person name="Yanf M."/>
            <person name="Daum C."/>
            <person name="Ng V."/>
            <person name="Clum A."/>
            <person name="Steindorff A."/>
            <person name="Ohm R."/>
            <person name="Martin F."/>
            <person name="Silar P."/>
            <person name="Natvig D."/>
            <person name="Lalanne C."/>
            <person name="Gautier V."/>
            <person name="Ament-Velasquez S.L."/>
            <person name="Kruys A."/>
            <person name="Hutchinson M.I."/>
            <person name="Powell A.J."/>
            <person name="Barry K."/>
            <person name="Miller A.N."/>
            <person name="Grigoriev I.V."/>
            <person name="Debuchy R."/>
            <person name="Gladieux P."/>
            <person name="Thoren M.H."/>
            <person name="Johannesson H."/>
        </authorList>
    </citation>
    <scope>NUCLEOTIDE SEQUENCE</scope>
    <source>
        <strain evidence="3">CBS 955.72</strain>
    </source>
</reference>
<reference evidence="3" key="1">
    <citation type="journal article" date="2023" name="Mol. Phylogenet. Evol.">
        <title>Genome-scale phylogeny and comparative genomics of the fungal order Sordariales.</title>
        <authorList>
            <person name="Hensen N."/>
            <person name="Bonometti L."/>
            <person name="Westerberg I."/>
            <person name="Brannstrom I.O."/>
            <person name="Guillou S."/>
            <person name="Cros-Aarteil S."/>
            <person name="Calhoun S."/>
            <person name="Haridas S."/>
            <person name="Kuo A."/>
            <person name="Mondo S."/>
            <person name="Pangilinan J."/>
            <person name="Riley R."/>
            <person name="LaButti K."/>
            <person name="Andreopoulos B."/>
            <person name="Lipzen A."/>
            <person name="Chen C."/>
            <person name="Yan M."/>
            <person name="Daum C."/>
            <person name="Ng V."/>
            <person name="Clum A."/>
            <person name="Steindorff A."/>
            <person name="Ohm R.A."/>
            <person name="Martin F."/>
            <person name="Silar P."/>
            <person name="Natvig D.O."/>
            <person name="Lalanne C."/>
            <person name="Gautier V."/>
            <person name="Ament-Velasquez S.L."/>
            <person name="Kruys A."/>
            <person name="Hutchinson M.I."/>
            <person name="Powell A.J."/>
            <person name="Barry K."/>
            <person name="Miller A.N."/>
            <person name="Grigoriev I.V."/>
            <person name="Debuchy R."/>
            <person name="Gladieux P."/>
            <person name="Hiltunen Thoren M."/>
            <person name="Johannesson H."/>
        </authorList>
    </citation>
    <scope>NUCLEOTIDE SEQUENCE</scope>
    <source>
        <strain evidence="3">CBS 955.72</strain>
    </source>
</reference>